<feature type="domain" description="CMP/dCMP-type deaminase" evidence="2">
    <location>
        <begin position="95"/>
        <end position="221"/>
    </location>
</feature>
<dbReference type="Gene3D" id="3.40.140.10">
    <property type="entry name" value="Cytidine Deaminase, domain 2"/>
    <property type="match status" value="1"/>
</dbReference>
<reference evidence="3" key="1">
    <citation type="submission" date="2021-01" db="EMBL/GenBank/DDBJ databases">
        <title>Whole genome shotgun sequence of Sphaerisporangium rufum NBRC 109079.</title>
        <authorList>
            <person name="Komaki H."/>
            <person name="Tamura T."/>
        </authorList>
    </citation>
    <scope>NUCLEOTIDE SEQUENCE</scope>
    <source>
        <strain evidence="3">NBRC 109079</strain>
    </source>
</reference>
<protein>
    <recommendedName>
        <fullName evidence="2">CMP/dCMP-type deaminase domain-containing protein</fullName>
    </recommendedName>
</protein>
<accession>A0A919V1G1</accession>
<evidence type="ECO:0000259" key="2">
    <source>
        <dbReference type="PROSITE" id="PS51747"/>
    </source>
</evidence>
<dbReference type="AlphaFoldDB" id="A0A919V1G1"/>
<dbReference type="GO" id="GO:0003824">
    <property type="term" value="F:catalytic activity"/>
    <property type="evidence" value="ECO:0007669"/>
    <property type="project" value="InterPro"/>
</dbReference>
<dbReference type="PROSITE" id="PS51747">
    <property type="entry name" value="CYT_DCMP_DEAMINASES_2"/>
    <property type="match status" value="1"/>
</dbReference>
<dbReference type="RefSeq" id="WP_307812019.1">
    <property type="nucleotide sequence ID" value="NZ_BOOU01000041.1"/>
</dbReference>
<proteinExistence type="predicted"/>
<organism evidence="3 4">
    <name type="scientific">Sphaerisporangium rufum</name>
    <dbReference type="NCBI Taxonomy" id="1381558"/>
    <lineage>
        <taxon>Bacteria</taxon>
        <taxon>Bacillati</taxon>
        <taxon>Actinomycetota</taxon>
        <taxon>Actinomycetes</taxon>
        <taxon>Streptosporangiales</taxon>
        <taxon>Streptosporangiaceae</taxon>
        <taxon>Sphaerisporangium</taxon>
    </lineage>
</organism>
<evidence type="ECO:0000313" key="4">
    <source>
        <dbReference type="Proteomes" id="UP000655287"/>
    </source>
</evidence>
<feature type="region of interest" description="Disordered" evidence="1">
    <location>
        <begin position="1"/>
        <end position="72"/>
    </location>
</feature>
<evidence type="ECO:0000256" key="1">
    <source>
        <dbReference type="SAM" id="MobiDB-lite"/>
    </source>
</evidence>
<sequence>MTGPRAGGSPETPETPETPQAPEFRDIPEIRQNPASRQSRDIPGDRDIPERRDLRGDHDIPEDRDLRGDHDIPEDRDLLEAREDPAVPGVPGDPAADRRYLAEAVALARRCPVSTTAYAVGALIVTAGGQVLATGHSRESDPREHAEEAALAKITPADPRLATATIYTSLEPCTTRASRPRGCARLIIDAGLRRVVLAWREPDLFADCTGAESLRAAGVEVVELPELAAPARAANAHLFPG</sequence>
<dbReference type="Proteomes" id="UP000655287">
    <property type="component" value="Unassembled WGS sequence"/>
</dbReference>
<dbReference type="Pfam" id="PF00383">
    <property type="entry name" value="dCMP_cyt_deam_1"/>
    <property type="match status" value="1"/>
</dbReference>
<feature type="compositionally biased region" description="Basic and acidic residues" evidence="1">
    <location>
        <begin position="38"/>
        <end position="72"/>
    </location>
</feature>
<dbReference type="InterPro" id="IPR016193">
    <property type="entry name" value="Cytidine_deaminase-like"/>
</dbReference>
<dbReference type="SUPFAM" id="SSF53927">
    <property type="entry name" value="Cytidine deaminase-like"/>
    <property type="match status" value="1"/>
</dbReference>
<name>A0A919V1G1_9ACTN</name>
<dbReference type="InterPro" id="IPR002125">
    <property type="entry name" value="CMP_dCMP_dom"/>
</dbReference>
<gene>
    <name evidence="3" type="ORF">Sru01_28000</name>
</gene>
<dbReference type="EMBL" id="BOOU01000041">
    <property type="protein sequence ID" value="GII77818.1"/>
    <property type="molecule type" value="Genomic_DNA"/>
</dbReference>
<keyword evidence="4" id="KW-1185">Reference proteome</keyword>
<evidence type="ECO:0000313" key="3">
    <source>
        <dbReference type="EMBL" id="GII77818.1"/>
    </source>
</evidence>
<comment type="caution">
    <text evidence="3">The sequence shown here is derived from an EMBL/GenBank/DDBJ whole genome shotgun (WGS) entry which is preliminary data.</text>
</comment>